<dbReference type="Pfam" id="PF13577">
    <property type="entry name" value="SnoaL_4"/>
    <property type="match status" value="1"/>
</dbReference>
<organism evidence="2 3">
    <name type="scientific">Kitasatospora cinereorecta</name>
    <dbReference type="NCBI Taxonomy" id="285560"/>
    <lineage>
        <taxon>Bacteria</taxon>
        <taxon>Bacillati</taxon>
        <taxon>Actinomycetota</taxon>
        <taxon>Actinomycetes</taxon>
        <taxon>Kitasatosporales</taxon>
        <taxon>Streptomycetaceae</taxon>
        <taxon>Kitasatospora</taxon>
    </lineage>
</organism>
<name>A0ABW0VDF5_9ACTN</name>
<sequence length="150" mass="16766">MPEATSTQPLTGPSVRALAERWYAALDRHDSSAEVSRLLVDEGLELRFPEGTFHGHRGFARWYGAVCRRFFDEEHTLGEVRAEIEGAEARVHVRVAWRARRWNPPAARSEWLGFHADQTWTVVPAEDGGGPLIKTYVCNALEPMPGSAAL</sequence>
<keyword evidence="3" id="KW-1185">Reference proteome</keyword>
<dbReference type="Proteomes" id="UP001596066">
    <property type="component" value="Unassembled WGS sequence"/>
</dbReference>
<protein>
    <submittedName>
        <fullName evidence="2">Nuclear transport factor 2 family protein</fullName>
    </submittedName>
</protein>
<dbReference type="EMBL" id="JBHSOC010000037">
    <property type="protein sequence ID" value="MFC5643867.1"/>
    <property type="molecule type" value="Genomic_DNA"/>
</dbReference>
<dbReference type="RefSeq" id="WP_346147768.1">
    <property type="nucleotide sequence ID" value="NZ_BAAAUA010000039.1"/>
</dbReference>
<comment type="caution">
    <text evidence="2">The sequence shown here is derived from an EMBL/GenBank/DDBJ whole genome shotgun (WGS) entry which is preliminary data.</text>
</comment>
<dbReference type="SUPFAM" id="SSF54427">
    <property type="entry name" value="NTF2-like"/>
    <property type="match status" value="1"/>
</dbReference>
<evidence type="ECO:0000259" key="1">
    <source>
        <dbReference type="Pfam" id="PF13577"/>
    </source>
</evidence>
<dbReference type="Gene3D" id="3.10.450.50">
    <property type="match status" value="1"/>
</dbReference>
<proteinExistence type="predicted"/>
<dbReference type="InterPro" id="IPR032710">
    <property type="entry name" value="NTF2-like_dom_sf"/>
</dbReference>
<gene>
    <name evidence="2" type="ORF">ACFPZF_21190</name>
</gene>
<reference evidence="3" key="1">
    <citation type="journal article" date="2019" name="Int. J. Syst. Evol. Microbiol.">
        <title>The Global Catalogue of Microorganisms (GCM) 10K type strain sequencing project: providing services to taxonomists for standard genome sequencing and annotation.</title>
        <authorList>
            <consortium name="The Broad Institute Genomics Platform"/>
            <consortium name="The Broad Institute Genome Sequencing Center for Infectious Disease"/>
            <person name="Wu L."/>
            <person name="Ma J."/>
        </authorList>
    </citation>
    <scope>NUCLEOTIDE SEQUENCE [LARGE SCALE GENOMIC DNA]</scope>
    <source>
        <strain evidence="3">CGMCC 4.1622</strain>
    </source>
</reference>
<evidence type="ECO:0000313" key="3">
    <source>
        <dbReference type="Proteomes" id="UP001596066"/>
    </source>
</evidence>
<feature type="domain" description="SnoaL-like" evidence="1">
    <location>
        <begin position="15"/>
        <end position="121"/>
    </location>
</feature>
<evidence type="ECO:0000313" key="2">
    <source>
        <dbReference type="EMBL" id="MFC5643867.1"/>
    </source>
</evidence>
<accession>A0ABW0VDF5</accession>
<dbReference type="InterPro" id="IPR037401">
    <property type="entry name" value="SnoaL-like"/>
</dbReference>